<reference evidence="1 2" key="1">
    <citation type="submission" date="2019-11" db="EMBL/GenBank/DDBJ databases">
        <title>Genome analysis of Rhizobacterium cereale a novel genus and species isolated from maize roots in North Spain.</title>
        <authorList>
            <person name="Menendez E."/>
            <person name="Flores-Felix J.D."/>
            <person name="Ramirez-Bahena M.-H."/>
            <person name="Igual J.M."/>
            <person name="Garcia-Fraile P."/>
            <person name="Peix A."/>
            <person name="Velazquez E."/>
        </authorList>
    </citation>
    <scope>NUCLEOTIDE SEQUENCE [LARGE SCALE GENOMIC DNA]</scope>
    <source>
        <strain evidence="1 2">RZME27</strain>
    </source>
</reference>
<dbReference type="RefSeq" id="WP_153353614.1">
    <property type="nucleotide sequence ID" value="NZ_WIXI01000039.1"/>
</dbReference>
<dbReference type="Proteomes" id="UP000435138">
    <property type="component" value="Unassembled WGS sequence"/>
</dbReference>
<dbReference type="AlphaFoldDB" id="A0A6A8A5F2"/>
<comment type="caution">
    <text evidence="1">The sequence shown here is derived from an EMBL/GenBank/DDBJ whole genome shotgun (WGS) entry which is preliminary data.</text>
</comment>
<accession>A0A6A8A5F2</accession>
<gene>
    <name evidence="1" type="ORF">GAO09_08575</name>
</gene>
<organism evidence="1 2">
    <name type="scientific">Endobacterium cereale</name>
    <dbReference type="NCBI Taxonomy" id="2663029"/>
    <lineage>
        <taxon>Bacteria</taxon>
        <taxon>Pseudomonadati</taxon>
        <taxon>Pseudomonadota</taxon>
        <taxon>Alphaproteobacteria</taxon>
        <taxon>Hyphomicrobiales</taxon>
        <taxon>Rhizobiaceae</taxon>
        <taxon>Endobacterium</taxon>
    </lineage>
</organism>
<sequence length="76" mass="8588">MSDDVIKAAAFYVNVCIEHQRLFPLRNIVVVADGSQNTEEADRFIADVVTVLDRYRLGEGIDGMDRTLRADFGELR</sequence>
<dbReference type="EMBL" id="WIXI01000039">
    <property type="protein sequence ID" value="MQY46109.1"/>
    <property type="molecule type" value="Genomic_DNA"/>
</dbReference>
<protein>
    <submittedName>
        <fullName evidence="1">Uncharacterized protein</fullName>
    </submittedName>
</protein>
<evidence type="ECO:0000313" key="2">
    <source>
        <dbReference type="Proteomes" id="UP000435138"/>
    </source>
</evidence>
<name>A0A6A8A5F2_9HYPH</name>
<keyword evidence="2" id="KW-1185">Reference proteome</keyword>
<proteinExistence type="predicted"/>
<evidence type="ECO:0000313" key="1">
    <source>
        <dbReference type="EMBL" id="MQY46109.1"/>
    </source>
</evidence>